<name>A0ACC2UWX6_9TREE</name>
<keyword evidence="2" id="KW-1185">Reference proteome</keyword>
<evidence type="ECO:0000313" key="2">
    <source>
        <dbReference type="Proteomes" id="UP001227268"/>
    </source>
</evidence>
<gene>
    <name evidence="1" type="ORF">QFC21_007248</name>
</gene>
<organism evidence="1 2">
    <name type="scientific">Naganishia friedmannii</name>
    <dbReference type="NCBI Taxonomy" id="89922"/>
    <lineage>
        <taxon>Eukaryota</taxon>
        <taxon>Fungi</taxon>
        <taxon>Dikarya</taxon>
        <taxon>Basidiomycota</taxon>
        <taxon>Agaricomycotina</taxon>
        <taxon>Tremellomycetes</taxon>
        <taxon>Filobasidiales</taxon>
        <taxon>Filobasidiaceae</taxon>
        <taxon>Naganishia</taxon>
    </lineage>
</organism>
<reference evidence="1" key="1">
    <citation type="submission" date="2023-04" db="EMBL/GenBank/DDBJ databases">
        <title>Draft Genome sequencing of Naganishia species isolated from polar environments using Oxford Nanopore Technology.</title>
        <authorList>
            <person name="Leo P."/>
            <person name="Venkateswaran K."/>
        </authorList>
    </citation>
    <scope>NUCLEOTIDE SEQUENCE</scope>
    <source>
        <strain evidence="1">MNA-CCFEE 5423</strain>
    </source>
</reference>
<proteinExistence type="predicted"/>
<sequence>MRDGRGAVDTHMYGQPEGRTSTLGTGREYVDRAEAWTAQHNHDQIVNCWVPVTTSSSARARTEYQPYPMDHHRLRGGGGEAVVVPIGSEVARQPSRSESSSTETSSVGLHRGGVGGVPGVGGQAEREEQDRESVSTTSSFDVAQYHTYLRNAQVTAQPPPQQPQQYAQGHAQQQQYHQRSAEGHGSSSRGTTTSSTSEDLHAILPDGAYVGAQHQQAVPQAASYPYLPSAAQYTHPLQHVPESHSRGSRHPLPLHHAHPHQQQPQQQQRQQPRREYSVSDSLTSSGTSHNEYTPLPGADDTDVYVGRKGKGRAMSGEVDGGGKSIRLVDAEFELELISATAVVLGPELGASASHDQNNISSRPYTATSTTNNGNRHHRRTTSSASRKTDDSASYPAEFTAQLLTGLSKRPAPQKTTTLTVSGKKQNLPPSAYPHLRPGDTVTDPNTPHIHGCPYCNKVYRGQHARSICRRHQMSKHGIELEVQVKKSRWDNNPNRPATEQEKHQRTLESKRRWAAKDRKRRRCVKLGIPYIDSSDEDASGSDDNEQEPSDDDEENGVLHDDNDVAEGSGTAGNAIAGPSSARRPQHLVAGNKEKNGTARAARSRSRASETPASQTPELAVVDPARPSTTAAGTKGARKPAPMRRGSSNLQQVAFPEAEDGAPPAASSRKAGKSRAEVGRETASSGKNGTKNDAPNQALPFSTTPLGALATIQVENTYEQPKRRRTSSSKKTSSVRSSHIDLPRQELPLPRYISSATTSTMLVNGSNGPLAMVPTQTRPTQAIVYQQPMSDAPVFMNIPEGARVYAVQYRDDPRTGYRVVSAPQPVQFFMPPTTQMNLPLRPNSAPPEDAMGRVMPMMIPGADTLSPVIVHSSEVHTIGLAPAVTLRPEPMRRVTSLQPFPTPVDASDVDVFSSRLPMTSSSSSQSRGDDSGTDLMRAAIRRSSADAPATQHSSGKKPAGSQDSDSNEEAAEILLAFSNSPARSVTASSKKHSRHQSMDTGLSARAQDAANGQEMMIGLGSSRLQDITTGLQTTSATSTPKDVEMEPAPPTTDADDDTTPLASRTRPADPPPLRPTDEEMLFQRANLWPARSASPAMPKPANDDPFRVPEATTKPPEVDGSSTPGELAPSAYIMAPPPRPPRIPALAFRQPKDVIPSSSTNPGLSSPPTLEPSSSILSSGPTPKHPSLRHGPAAQVGGSRIAFATPARRDWVASSPALGHPFSSPSGLDLTHKLGLAADVSTVPDSPSWLELVRATPDAKSKRNRTESSDGEVGVEGTDETPGKRLRL</sequence>
<evidence type="ECO:0000313" key="1">
    <source>
        <dbReference type="EMBL" id="KAJ9091353.1"/>
    </source>
</evidence>
<dbReference type="Proteomes" id="UP001227268">
    <property type="component" value="Unassembled WGS sequence"/>
</dbReference>
<protein>
    <submittedName>
        <fullName evidence="1">Uncharacterized protein</fullName>
    </submittedName>
</protein>
<accession>A0ACC2UWX6</accession>
<comment type="caution">
    <text evidence="1">The sequence shown here is derived from an EMBL/GenBank/DDBJ whole genome shotgun (WGS) entry which is preliminary data.</text>
</comment>
<dbReference type="EMBL" id="JASBWT010000055">
    <property type="protein sequence ID" value="KAJ9091353.1"/>
    <property type="molecule type" value="Genomic_DNA"/>
</dbReference>